<dbReference type="PANTHER" id="PTHR43687">
    <property type="entry name" value="ADENYLYLSULFATE REDUCTASE, BETA SUBUNIT"/>
    <property type="match status" value="1"/>
</dbReference>
<evidence type="ECO:0000256" key="1">
    <source>
        <dbReference type="ARBA" id="ARBA00022485"/>
    </source>
</evidence>
<dbReference type="PROSITE" id="PS00198">
    <property type="entry name" value="4FE4S_FER_1"/>
    <property type="match status" value="2"/>
</dbReference>
<dbReference type="Pfam" id="PF13187">
    <property type="entry name" value="Fer4_9"/>
    <property type="match status" value="1"/>
</dbReference>
<gene>
    <name evidence="7" type="ORF">L613_003800000250</name>
</gene>
<dbReference type="EMBL" id="VLJS01000067">
    <property type="protein sequence ID" value="TWH09438.1"/>
    <property type="molecule type" value="Genomic_DNA"/>
</dbReference>
<evidence type="ECO:0000256" key="3">
    <source>
        <dbReference type="ARBA" id="ARBA00022737"/>
    </source>
</evidence>
<accession>A0A562DIG1</accession>
<dbReference type="PANTHER" id="PTHR43687:SF5">
    <property type="entry name" value="4FE-4S FERREDOXIN-TYPE DOMAIN-CONTAINING PROTEIN"/>
    <property type="match status" value="1"/>
</dbReference>
<dbReference type="GO" id="GO:0051539">
    <property type="term" value="F:4 iron, 4 sulfur cluster binding"/>
    <property type="evidence" value="ECO:0007669"/>
    <property type="project" value="UniProtKB-KW"/>
</dbReference>
<keyword evidence="4" id="KW-0408">Iron</keyword>
<keyword evidence="3" id="KW-0677">Repeat</keyword>
<keyword evidence="2" id="KW-0479">Metal-binding</keyword>
<dbReference type="InterPro" id="IPR017896">
    <property type="entry name" value="4Fe4S_Fe-S-bd"/>
</dbReference>
<dbReference type="InterPro" id="IPR050572">
    <property type="entry name" value="Fe-S_Ferredoxin"/>
</dbReference>
<dbReference type="OrthoDB" id="9808559at2"/>
<evidence type="ECO:0000256" key="5">
    <source>
        <dbReference type="ARBA" id="ARBA00023014"/>
    </source>
</evidence>
<evidence type="ECO:0000313" key="8">
    <source>
        <dbReference type="Proteomes" id="UP000321583"/>
    </source>
</evidence>
<proteinExistence type="predicted"/>
<keyword evidence="5" id="KW-0411">Iron-sulfur</keyword>
<sequence length="166" mass="16808">MPGGALSRRALLFGSEDACGPRPPWSIPGQAFAARCTGCEACIRACPERVLRRAPDGLPRFDPAAGRGECSFCGACAQACPTGALLHTQARPWNLRAMVADACLSGAGIVCASCREVCPEQAIRVPPGGRGMAMVEAARCTGCGACTGVCPAGAIALAAAEEEACA</sequence>
<dbReference type="Gene3D" id="3.30.70.20">
    <property type="match status" value="2"/>
</dbReference>
<dbReference type="PROSITE" id="PS51379">
    <property type="entry name" value="4FE4S_FER_2"/>
    <property type="match status" value="3"/>
</dbReference>
<protein>
    <submittedName>
        <fullName evidence="7">Ferredoxin-type protein NapF</fullName>
    </submittedName>
</protein>
<dbReference type="Proteomes" id="UP000321583">
    <property type="component" value="Unassembled WGS sequence"/>
</dbReference>
<dbReference type="InterPro" id="IPR004496">
    <property type="entry name" value="NapF"/>
</dbReference>
<name>A0A562DIG1_9GAMM</name>
<dbReference type="NCBIfam" id="TIGR00402">
    <property type="entry name" value="napF"/>
    <property type="match status" value="1"/>
</dbReference>
<dbReference type="InterPro" id="IPR017900">
    <property type="entry name" value="4Fe4S_Fe_S_CS"/>
</dbReference>
<dbReference type="AlphaFoldDB" id="A0A562DIG1"/>
<evidence type="ECO:0000259" key="6">
    <source>
        <dbReference type="PROSITE" id="PS51379"/>
    </source>
</evidence>
<feature type="domain" description="4Fe-4S ferredoxin-type" evidence="6">
    <location>
        <begin position="131"/>
        <end position="160"/>
    </location>
</feature>
<keyword evidence="8" id="KW-1185">Reference proteome</keyword>
<dbReference type="SUPFAM" id="SSF54862">
    <property type="entry name" value="4Fe-4S ferredoxins"/>
    <property type="match status" value="1"/>
</dbReference>
<dbReference type="Pfam" id="PF12838">
    <property type="entry name" value="Fer4_7"/>
    <property type="match status" value="1"/>
</dbReference>
<reference evidence="7 8" key="1">
    <citation type="submission" date="2019-07" db="EMBL/GenBank/DDBJ databases">
        <title>Genome sequencing of lignin-degrading bacterial isolates.</title>
        <authorList>
            <person name="Gladden J."/>
        </authorList>
    </citation>
    <scope>NUCLEOTIDE SEQUENCE [LARGE SCALE GENOMIC DNA]</scope>
    <source>
        <strain evidence="7 8">J19</strain>
    </source>
</reference>
<evidence type="ECO:0000256" key="2">
    <source>
        <dbReference type="ARBA" id="ARBA00022723"/>
    </source>
</evidence>
<evidence type="ECO:0000256" key="4">
    <source>
        <dbReference type="ARBA" id="ARBA00023004"/>
    </source>
</evidence>
<dbReference type="GO" id="GO:0046872">
    <property type="term" value="F:metal ion binding"/>
    <property type="evidence" value="ECO:0007669"/>
    <property type="project" value="UniProtKB-KW"/>
</dbReference>
<feature type="domain" description="4Fe-4S ferredoxin-type" evidence="6">
    <location>
        <begin position="57"/>
        <end position="90"/>
    </location>
</feature>
<dbReference type="CDD" id="cd10564">
    <property type="entry name" value="NapF_like"/>
    <property type="match status" value="1"/>
</dbReference>
<dbReference type="RefSeq" id="WP_028915507.1">
    <property type="nucleotide sequence ID" value="NZ_VLJS01000067.1"/>
</dbReference>
<organism evidence="7 8">
    <name type="scientific">Pseudoxanthomonas taiwanensis J19</name>
    <dbReference type="NCBI Taxonomy" id="935569"/>
    <lineage>
        <taxon>Bacteria</taxon>
        <taxon>Pseudomonadati</taxon>
        <taxon>Pseudomonadota</taxon>
        <taxon>Gammaproteobacteria</taxon>
        <taxon>Lysobacterales</taxon>
        <taxon>Lysobacteraceae</taxon>
        <taxon>Pseudoxanthomonas</taxon>
    </lineage>
</organism>
<keyword evidence="1" id="KW-0004">4Fe-4S</keyword>
<feature type="domain" description="4Fe-4S ferredoxin-type" evidence="6">
    <location>
        <begin position="27"/>
        <end position="56"/>
    </location>
</feature>
<evidence type="ECO:0000313" key="7">
    <source>
        <dbReference type="EMBL" id="TWH09438.1"/>
    </source>
</evidence>
<comment type="caution">
    <text evidence="7">The sequence shown here is derived from an EMBL/GenBank/DDBJ whole genome shotgun (WGS) entry which is preliminary data.</text>
</comment>